<feature type="region of interest" description="Disordered" evidence="1">
    <location>
        <begin position="68"/>
        <end position="120"/>
    </location>
</feature>
<protein>
    <submittedName>
        <fullName evidence="2">Uncharacterized protein</fullName>
    </submittedName>
</protein>
<evidence type="ECO:0000313" key="2">
    <source>
        <dbReference type="EMBL" id="CAK9080932.1"/>
    </source>
</evidence>
<evidence type="ECO:0000313" key="3">
    <source>
        <dbReference type="Proteomes" id="UP001642464"/>
    </source>
</evidence>
<feature type="compositionally biased region" description="Basic and acidic residues" evidence="1">
    <location>
        <begin position="84"/>
        <end position="98"/>
    </location>
</feature>
<feature type="non-terminal residue" evidence="2">
    <location>
        <position position="120"/>
    </location>
</feature>
<gene>
    <name evidence="2" type="ORF">SCF082_LOCUS38553</name>
</gene>
<name>A0ABP0PZ42_9DINO</name>
<accession>A0ABP0PZ42</accession>
<feature type="compositionally biased region" description="Basic residues" evidence="1">
    <location>
        <begin position="72"/>
        <end position="82"/>
    </location>
</feature>
<feature type="non-terminal residue" evidence="2">
    <location>
        <position position="1"/>
    </location>
</feature>
<evidence type="ECO:0000256" key="1">
    <source>
        <dbReference type="SAM" id="MobiDB-lite"/>
    </source>
</evidence>
<dbReference type="Proteomes" id="UP001642464">
    <property type="component" value="Unassembled WGS sequence"/>
</dbReference>
<feature type="region of interest" description="Disordered" evidence="1">
    <location>
        <begin position="1"/>
        <end position="44"/>
    </location>
</feature>
<sequence>NTRVTRHVMPRTPRKPKTKGPSRSSSSRADGRREDDEPPSVISLPCYDDDGVYLGPAIYGTAKTFAAPAARSMRKRLRRGALKGKTEDLDGYPEREDPGPGDDAPVARLGRSSVPKEGLS</sequence>
<keyword evidence="3" id="KW-1185">Reference proteome</keyword>
<proteinExistence type="predicted"/>
<organism evidence="2 3">
    <name type="scientific">Durusdinium trenchii</name>
    <dbReference type="NCBI Taxonomy" id="1381693"/>
    <lineage>
        <taxon>Eukaryota</taxon>
        <taxon>Sar</taxon>
        <taxon>Alveolata</taxon>
        <taxon>Dinophyceae</taxon>
        <taxon>Suessiales</taxon>
        <taxon>Symbiodiniaceae</taxon>
        <taxon>Durusdinium</taxon>
    </lineage>
</organism>
<reference evidence="2 3" key="1">
    <citation type="submission" date="2024-02" db="EMBL/GenBank/DDBJ databases">
        <authorList>
            <person name="Chen Y."/>
            <person name="Shah S."/>
            <person name="Dougan E. K."/>
            <person name="Thang M."/>
            <person name="Chan C."/>
        </authorList>
    </citation>
    <scope>NUCLEOTIDE SEQUENCE [LARGE SCALE GENOMIC DNA]</scope>
</reference>
<comment type="caution">
    <text evidence="2">The sequence shown here is derived from an EMBL/GenBank/DDBJ whole genome shotgun (WGS) entry which is preliminary data.</text>
</comment>
<dbReference type="EMBL" id="CAXAMM010038795">
    <property type="protein sequence ID" value="CAK9080932.1"/>
    <property type="molecule type" value="Genomic_DNA"/>
</dbReference>
<feature type="compositionally biased region" description="Basic residues" evidence="1">
    <location>
        <begin position="1"/>
        <end position="20"/>
    </location>
</feature>